<evidence type="ECO:0000256" key="1">
    <source>
        <dbReference type="SAM" id="MobiDB-lite"/>
    </source>
</evidence>
<comment type="caution">
    <text evidence="2">The sequence shown here is derived from an EMBL/GenBank/DDBJ whole genome shotgun (WGS) entry which is preliminary data.</text>
</comment>
<feature type="region of interest" description="Disordered" evidence="1">
    <location>
        <begin position="20"/>
        <end position="55"/>
    </location>
</feature>
<name>A0A6G4ACM3_9ACTN</name>
<organism evidence="2 3">
    <name type="scientific">Streptomyces rhizosphaericus</name>
    <dbReference type="NCBI Taxonomy" id="114699"/>
    <lineage>
        <taxon>Bacteria</taxon>
        <taxon>Bacillati</taxon>
        <taxon>Actinomycetota</taxon>
        <taxon>Actinomycetes</taxon>
        <taxon>Kitasatosporales</taxon>
        <taxon>Streptomycetaceae</taxon>
        <taxon>Streptomyces</taxon>
        <taxon>Streptomyces violaceusniger group</taxon>
    </lineage>
</organism>
<feature type="compositionally biased region" description="Basic and acidic residues" evidence="1">
    <location>
        <begin position="20"/>
        <end position="34"/>
    </location>
</feature>
<evidence type="ECO:0000313" key="2">
    <source>
        <dbReference type="EMBL" id="NEW70237.1"/>
    </source>
</evidence>
<proteinExistence type="predicted"/>
<dbReference type="AlphaFoldDB" id="A0A6G4ACM3"/>
<keyword evidence="3" id="KW-1185">Reference proteome</keyword>
<reference evidence="2" key="1">
    <citation type="submission" date="2020-02" db="EMBL/GenBank/DDBJ databases">
        <title>A new Streptomyces sp. for controlling soil-borne diseases.</title>
        <authorList>
            <person name="Li X."/>
            <person name="Tian Y."/>
            <person name="Gao K."/>
        </authorList>
    </citation>
    <scope>NUCLEOTIDE SEQUENCE [LARGE SCALE GENOMIC DNA]</scope>
    <source>
        <strain evidence="2">0250</strain>
    </source>
</reference>
<gene>
    <name evidence="2" type="ORF">G4H13_07430</name>
</gene>
<evidence type="ECO:0000313" key="3">
    <source>
        <dbReference type="Proteomes" id="UP000476310"/>
    </source>
</evidence>
<dbReference type="EMBL" id="JAAIKT010000006">
    <property type="protein sequence ID" value="NEW70237.1"/>
    <property type="molecule type" value="Genomic_DNA"/>
</dbReference>
<protein>
    <submittedName>
        <fullName evidence="2">Uncharacterized protein</fullName>
    </submittedName>
</protein>
<dbReference type="RefSeq" id="WP_164424980.1">
    <property type="nucleotide sequence ID" value="NZ_JAAIKT010000006.1"/>
</dbReference>
<sequence length="55" mass="5673">MCTACRQGVCGLWKTLVEKSAHDPPAEPPVDGRGEGPPAPARLGRAGVTYVTDGP</sequence>
<dbReference type="Proteomes" id="UP000476310">
    <property type="component" value="Unassembled WGS sequence"/>
</dbReference>
<accession>A0A6G4ACM3</accession>